<protein>
    <recommendedName>
        <fullName evidence="5">FLZ-type domain-containing protein</fullName>
    </recommendedName>
</protein>
<dbReference type="Proteomes" id="UP000811246">
    <property type="component" value="Chromosome 4"/>
</dbReference>
<reference evidence="6" key="1">
    <citation type="submission" date="2021-01" db="EMBL/GenBank/DDBJ databases">
        <authorList>
            <person name="Lovell J.T."/>
            <person name="Bentley N."/>
            <person name="Bhattarai G."/>
            <person name="Jenkins J.W."/>
            <person name="Sreedasyam A."/>
            <person name="Alarcon Y."/>
            <person name="Bock C."/>
            <person name="Boston L."/>
            <person name="Carlson J."/>
            <person name="Cervantes K."/>
            <person name="Clermont K."/>
            <person name="Krom N."/>
            <person name="Kubenka K."/>
            <person name="Mamidi S."/>
            <person name="Mattison C."/>
            <person name="Monteros M."/>
            <person name="Pisani C."/>
            <person name="Plott C."/>
            <person name="Rajasekar S."/>
            <person name="Rhein H.S."/>
            <person name="Rohla C."/>
            <person name="Song M."/>
            <person name="Hilaire R.S."/>
            <person name="Shu S."/>
            <person name="Wells L."/>
            <person name="Wang X."/>
            <person name="Webber J."/>
            <person name="Heerema R.J."/>
            <person name="Klein P."/>
            <person name="Conner P."/>
            <person name="Grauke L."/>
            <person name="Grimwood J."/>
            <person name="Schmutz J."/>
            <person name="Randall J.J."/>
        </authorList>
    </citation>
    <scope>NUCLEOTIDE SEQUENCE</scope>
    <source>
        <tissue evidence="6">Leaf</tissue>
    </source>
</reference>
<sequence>MLGNRPRPIIGNLSKLLISGHRAEFLEVVKSPKSPLDLKMQSPRGIKNYDLGGVGLGIVAALEKTNDSGRRHAVLAKYAVCSCNLNRSNPISVNSNKFCERLKGGYEDYEAANSENYTYVTCHGPTKSFTRVYYDGGEHGLTRGHERNDLGFDRCSNKLGNIKDSETRSEEAFSGYPTSDFLSSCHLCSKSLHGKDIYMYRGEKAFCSTECRSRQIMMDERKEQCRLESSRSVDVSSSPYTRGQIFSPGILAA</sequence>
<name>A0A922FD48_CARIL</name>
<evidence type="ECO:0000256" key="4">
    <source>
        <dbReference type="PROSITE-ProRule" id="PRU01131"/>
    </source>
</evidence>
<dbReference type="EMBL" id="CM031828">
    <property type="protein sequence ID" value="KAG6718241.1"/>
    <property type="molecule type" value="Genomic_DNA"/>
</dbReference>
<comment type="caution">
    <text evidence="6">The sequence shown here is derived from an EMBL/GenBank/DDBJ whole genome shotgun (WGS) entry which is preliminary data.</text>
</comment>
<comment type="similarity">
    <text evidence="1">Belongs to the FLZ family.</text>
</comment>
<feature type="zinc finger region" description="FLZ-type" evidence="4">
    <location>
        <begin position="180"/>
        <end position="223"/>
    </location>
</feature>
<keyword evidence="3" id="KW-0862">Zinc</keyword>
<accession>A0A922FD48</accession>
<feature type="domain" description="FLZ-type" evidence="5">
    <location>
        <begin position="180"/>
        <end position="223"/>
    </location>
</feature>
<evidence type="ECO:0000259" key="5">
    <source>
        <dbReference type="PROSITE" id="PS51795"/>
    </source>
</evidence>
<dbReference type="GO" id="GO:0008270">
    <property type="term" value="F:zinc ion binding"/>
    <property type="evidence" value="ECO:0007669"/>
    <property type="project" value="UniProtKB-KW"/>
</dbReference>
<keyword evidence="2" id="KW-0479">Metal-binding</keyword>
<dbReference type="Pfam" id="PF04570">
    <property type="entry name" value="zf-FLZ"/>
    <property type="match status" value="1"/>
</dbReference>
<evidence type="ECO:0000256" key="2">
    <source>
        <dbReference type="ARBA" id="ARBA00022723"/>
    </source>
</evidence>
<dbReference type="AlphaFoldDB" id="A0A922FD48"/>
<gene>
    <name evidence="6" type="ORF">I3842_04G139800</name>
</gene>
<evidence type="ECO:0000256" key="3">
    <source>
        <dbReference type="ARBA" id="ARBA00022771"/>
    </source>
</evidence>
<dbReference type="InterPro" id="IPR044604">
    <property type="entry name" value="FLZ12/13/14"/>
</dbReference>
<dbReference type="PROSITE" id="PS51795">
    <property type="entry name" value="ZF_FLZ"/>
    <property type="match status" value="1"/>
</dbReference>
<organism evidence="6 7">
    <name type="scientific">Carya illinoinensis</name>
    <name type="common">Pecan</name>
    <dbReference type="NCBI Taxonomy" id="32201"/>
    <lineage>
        <taxon>Eukaryota</taxon>
        <taxon>Viridiplantae</taxon>
        <taxon>Streptophyta</taxon>
        <taxon>Embryophyta</taxon>
        <taxon>Tracheophyta</taxon>
        <taxon>Spermatophyta</taxon>
        <taxon>Magnoliopsida</taxon>
        <taxon>eudicotyledons</taxon>
        <taxon>Gunneridae</taxon>
        <taxon>Pentapetalae</taxon>
        <taxon>rosids</taxon>
        <taxon>fabids</taxon>
        <taxon>Fagales</taxon>
        <taxon>Juglandaceae</taxon>
        <taxon>Carya</taxon>
    </lineage>
</organism>
<dbReference type="PANTHER" id="PTHR47208">
    <property type="entry name" value="OS02G0174800 PROTEIN"/>
    <property type="match status" value="1"/>
</dbReference>
<dbReference type="PANTHER" id="PTHR47208:SF5">
    <property type="entry name" value="FCS-LIKE ZINC FINGER 12-RELATED"/>
    <property type="match status" value="1"/>
</dbReference>
<keyword evidence="3" id="KW-0863">Zinc-finger</keyword>
<dbReference type="InterPro" id="IPR007650">
    <property type="entry name" value="Zf-FLZ_dom"/>
</dbReference>
<evidence type="ECO:0000313" key="7">
    <source>
        <dbReference type="Proteomes" id="UP000811246"/>
    </source>
</evidence>
<evidence type="ECO:0000313" key="6">
    <source>
        <dbReference type="EMBL" id="KAG6718241.1"/>
    </source>
</evidence>
<proteinExistence type="inferred from homology"/>
<evidence type="ECO:0000256" key="1">
    <source>
        <dbReference type="ARBA" id="ARBA00009374"/>
    </source>
</evidence>